<accession>A0A2S5A335</accession>
<reference evidence="2 3" key="1">
    <citation type="submission" date="2018-01" db="EMBL/GenBank/DDBJ databases">
        <authorList>
            <person name="Gaut B.S."/>
            <person name="Morton B.R."/>
            <person name="Clegg M.T."/>
            <person name="Duvall M.R."/>
        </authorList>
    </citation>
    <scope>NUCLEOTIDE SEQUENCE [LARGE SCALE GENOMIC DNA]</scope>
    <source>
        <strain evidence="2 3">HR-AV</strain>
    </source>
</reference>
<sequence>MLKGIIMTLVATTVLMSCTRMAPETEPEDNGPSDCSPVFPDKQVTYNGYVKHIIAAHCTQSCHRGGNTLGTGNFTSYEGLKPFANDNFYIRVVQDNADMPQGMAPLPKSTRDSLNVWLKNCIPEN</sequence>
<evidence type="ECO:0000256" key="1">
    <source>
        <dbReference type="SAM" id="SignalP"/>
    </source>
</evidence>
<gene>
    <name evidence="2" type="ORF">C3K47_07675</name>
</gene>
<evidence type="ECO:0000313" key="2">
    <source>
        <dbReference type="EMBL" id="POY36934.1"/>
    </source>
</evidence>
<protein>
    <recommendedName>
        <fullName evidence="4">Cytochrome c domain-containing protein</fullName>
    </recommendedName>
</protein>
<proteinExistence type="predicted"/>
<dbReference type="EMBL" id="PQVF01000005">
    <property type="protein sequence ID" value="POY36934.1"/>
    <property type="molecule type" value="Genomic_DNA"/>
</dbReference>
<dbReference type="RefSeq" id="WP_103788544.1">
    <property type="nucleotide sequence ID" value="NZ_PQVF01000005.1"/>
</dbReference>
<name>A0A2S5A335_9SPHI</name>
<feature type="chain" id="PRO_5015741257" description="Cytochrome c domain-containing protein" evidence="1">
    <location>
        <begin position="23"/>
        <end position="125"/>
    </location>
</feature>
<dbReference type="AlphaFoldDB" id="A0A2S5A335"/>
<organism evidence="2 3">
    <name type="scientific">Solitalea longa</name>
    <dbReference type="NCBI Taxonomy" id="2079460"/>
    <lineage>
        <taxon>Bacteria</taxon>
        <taxon>Pseudomonadati</taxon>
        <taxon>Bacteroidota</taxon>
        <taxon>Sphingobacteriia</taxon>
        <taxon>Sphingobacteriales</taxon>
        <taxon>Sphingobacteriaceae</taxon>
        <taxon>Solitalea</taxon>
    </lineage>
</organism>
<keyword evidence="1" id="KW-0732">Signal</keyword>
<evidence type="ECO:0000313" key="3">
    <source>
        <dbReference type="Proteomes" id="UP000236893"/>
    </source>
</evidence>
<evidence type="ECO:0008006" key="4">
    <source>
        <dbReference type="Google" id="ProtNLM"/>
    </source>
</evidence>
<dbReference type="PROSITE" id="PS51257">
    <property type="entry name" value="PROKAR_LIPOPROTEIN"/>
    <property type="match status" value="1"/>
</dbReference>
<keyword evidence="3" id="KW-1185">Reference proteome</keyword>
<comment type="caution">
    <text evidence="2">The sequence shown here is derived from an EMBL/GenBank/DDBJ whole genome shotgun (WGS) entry which is preliminary data.</text>
</comment>
<feature type="signal peptide" evidence="1">
    <location>
        <begin position="1"/>
        <end position="22"/>
    </location>
</feature>
<dbReference type="Proteomes" id="UP000236893">
    <property type="component" value="Unassembled WGS sequence"/>
</dbReference>
<dbReference type="OrthoDB" id="9786191at2"/>